<dbReference type="EMBL" id="LSRF01000056">
    <property type="protein sequence ID" value="KXP06720.1"/>
    <property type="molecule type" value="Genomic_DNA"/>
</dbReference>
<dbReference type="STRING" id="239498.AXK60_11695"/>
<protein>
    <recommendedName>
        <fullName evidence="3">Helix-turn-helix domain-containing protein</fullName>
    </recommendedName>
</protein>
<evidence type="ECO:0008006" key="3">
    <source>
        <dbReference type="Google" id="ProtNLM"/>
    </source>
</evidence>
<dbReference type="Proteomes" id="UP000070258">
    <property type="component" value="Unassembled WGS sequence"/>
</dbReference>
<proteinExistence type="predicted"/>
<comment type="caution">
    <text evidence="1">The sequence shown here is derived from an EMBL/GenBank/DDBJ whole genome shotgun (WGS) entry which is preliminary data.</text>
</comment>
<organism evidence="1 2">
    <name type="scientific">Tsukamurella pseudospumae</name>
    <dbReference type="NCBI Taxonomy" id="239498"/>
    <lineage>
        <taxon>Bacteria</taxon>
        <taxon>Bacillati</taxon>
        <taxon>Actinomycetota</taxon>
        <taxon>Actinomycetes</taxon>
        <taxon>Mycobacteriales</taxon>
        <taxon>Tsukamurellaceae</taxon>
        <taxon>Tsukamurella</taxon>
    </lineage>
</organism>
<dbReference type="RefSeq" id="WP_068572584.1">
    <property type="nucleotide sequence ID" value="NZ_LSRF01000056.1"/>
</dbReference>
<dbReference type="AlphaFoldDB" id="A0A138A8K0"/>
<name>A0A138A8K0_9ACTN</name>
<gene>
    <name evidence="1" type="ORF">AXK60_11695</name>
</gene>
<reference evidence="2" key="1">
    <citation type="submission" date="2016-02" db="EMBL/GenBank/DDBJ databases">
        <authorList>
            <person name="Wen L."/>
            <person name="He K."/>
            <person name="Yang H."/>
        </authorList>
    </citation>
    <scope>NUCLEOTIDE SEQUENCE [LARGE SCALE GENOMIC DNA]</scope>
    <source>
        <strain evidence="2">JCM 15929</strain>
    </source>
</reference>
<dbReference type="OrthoDB" id="3541350at2"/>
<accession>A0A138A8K0</accession>
<evidence type="ECO:0000313" key="1">
    <source>
        <dbReference type="EMBL" id="KXP06720.1"/>
    </source>
</evidence>
<evidence type="ECO:0000313" key="2">
    <source>
        <dbReference type="Proteomes" id="UP000070258"/>
    </source>
</evidence>
<sequence>MAVRAQGAVSLTQAASALGISVATASRAVRDGTFPVPTIRMGARVIVPTPKLRELLQLTASEVA</sequence>